<comment type="subcellular location">
    <subcellularLocation>
        <location evidence="2">Membrane</location>
        <topology evidence="2">Multi-pass membrane protein</topology>
    </subcellularLocation>
</comment>
<dbReference type="PANTHER" id="PTHR45528:SF10">
    <property type="entry name" value="METHYL-ACCEPTING CHEMOTAXIS PROTEIN"/>
    <property type="match status" value="1"/>
</dbReference>
<keyword evidence="11" id="KW-1185">Reference proteome</keyword>
<dbReference type="InterPro" id="IPR050398">
    <property type="entry name" value="HssS/ArlS-like"/>
</dbReference>
<dbReference type="EC" id="2.7.13.3" evidence="3"/>
<keyword evidence="8" id="KW-1133">Transmembrane helix</keyword>
<gene>
    <name evidence="10" type="ORF">JOC47_000325</name>
</gene>
<evidence type="ECO:0000256" key="3">
    <source>
        <dbReference type="ARBA" id="ARBA00012438"/>
    </source>
</evidence>
<dbReference type="PANTHER" id="PTHR45528">
    <property type="entry name" value="SENSOR HISTIDINE KINASE CPXA"/>
    <property type="match status" value="1"/>
</dbReference>
<protein>
    <recommendedName>
        <fullName evidence="3">histidine kinase</fullName>
        <ecNumber evidence="3">2.7.13.3</ecNumber>
    </recommendedName>
</protein>
<keyword evidence="5" id="KW-0808">Transferase</keyword>
<evidence type="ECO:0000256" key="8">
    <source>
        <dbReference type="SAM" id="Phobius"/>
    </source>
</evidence>
<feature type="domain" description="HAMP" evidence="9">
    <location>
        <begin position="193"/>
        <end position="246"/>
    </location>
</feature>
<accession>A0A939BR10</accession>
<feature type="transmembrane region" description="Helical" evidence="8">
    <location>
        <begin position="173"/>
        <end position="195"/>
    </location>
</feature>
<dbReference type="Gene3D" id="3.30.450.20">
    <property type="entry name" value="PAS domain"/>
    <property type="match status" value="1"/>
</dbReference>
<dbReference type="Pfam" id="PF00672">
    <property type="entry name" value="HAMP"/>
    <property type="match status" value="1"/>
</dbReference>
<evidence type="ECO:0000256" key="2">
    <source>
        <dbReference type="ARBA" id="ARBA00004141"/>
    </source>
</evidence>
<dbReference type="Gene3D" id="1.10.8.500">
    <property type="entry name" value="HAMP domain in histidine kinase"/>
    <property type="match status" value="1"/>
</dbReference>
<dbReference type="SUPFAM" id="SSF158472">
    <property type="entry name" value="HAMP domain-like"/>
    <property type="match status" value="1"/>
</dbReference>
<name>A0A939BR10_9FIRM</name>
<reference evidence="10" key="1">
    <citation type="submission" date="2021-01" db="EMBL/GenBank/DDBJ databases">
        <title>Genomic Encyclopedia of Type Strains, Phase IV (KMG-IV): sequencing the most valuable type-strain genomes for metagenomic binning, comparative biology and taxonomic classification.</title>
        <authorList>
            <person name="Goeker M."/>
        </authorList>
    </citation>
    <scope>NUCLEOTIDE SEQUENCE</scope>
    <source>
        <strain evidence="10">DSM 23230</strain>
    </source>
</reference>
<evidence type="ECO:0000256" key="5">
    <source>
        <dbReference type="ARBA" id="ARBA00022679"/>
    </source>
</evidence>
<dbReference type="SMART" id="SM00304">
    <property type="entry name" value="HAMP"/>
    <property type="match status" value="1"/>
</dbReference>
<dbReference type="InterPro" id="IPR003660">
    <property type="entry name" value="HAMP_dom"/>
</dbReference>
<dbReference type="AlphaFoldDB" id="A0A939BR10"/>
<comment type="caution">
    <text evidence="10">The sequence shown here is derived from an EMBL/GenBank/DDBJ whole genome shotgun (WGS) entry which is preliminary data.</text>
</comment>
<keyword evidence="7 8" id="KW-0472">Membrane</keyword>
<dbReference type="Proteomes" id="UP000774000">
    <property type="component" value="Unassembled WGS sequence"/>
</dbReference>
<dbReference type="CDD" id="cd06225">
    <property type="entry name" value="HAMP"/>
    <property type="match status" value="1"/>
</dbReference>
<dbReference type="GO" id="GO:0000155">
    <property type="term" value="F:phosphorelay sensor kinase activity"/>
    <property type="evidence" value="ECO:0007669"/>
    <property type="project" value="TreeGrafter"/>
</dbReference>
<evidence type="ECO:0000313" key="10">
    <source>
        <dbReference type="EMBL" id="MBM7555501.1"/>
    </source>
</evidence>
<keyword evidence="8" id="KW-0812">Transmembrane</keyword>
<proteinExistence type="predicted"/>
<dbReference type="PROSITE" id="PS50885">
    <property type="entry name" value="HAMP"/>
    <property type="match status" value="1"/>
</dbReference>
<evidence type="ECO:0000256" key="6">
    <source>
        <dbReference type="ARBA" id="ARBA00022777"/>
    </source>
</evidence>
<dbReference type="EMBL" id="JAFBDQ010000001">
    <property type="protein sequence ID" value="MBM7555501.1"/>
    <property type="molecule type" value="Genomic_DNA"/>
</dbReference>
<organism evidence="10 11">
    <name type="scientific">Halanaerobacter jeridensis</name>
    <dbReference type="NCBI Taxonomy" id="706427"/>
    <lineage>
        <taxon>Bacteria</taxon>
        <taxon>Bacillati</taxon>
        <taxon>Bacillota</taxon>
        <taxon>Clostridia</taxon>
        <taxon>Halanaerobiales</taxon>
        <taxon>Halobacteroidaceae</taxon>
        <taxon>Halanaerobacter</taxon>
    </lineage>
</organism>
<evidence type="ECO:0000313" key="11">
    <source>
        <dbReference type="Proteomes" id="UP000774000"/>
    </source>
</evidence>
<evidence type="ECO:0000259" key="9">
    <source>
        <dbReference type="PROSITE" id="PS50885"/>
    </source>
</evidence>
<evidence type="ECO:0000256" key="4">
    <source>
        <dbReference type="ARBA" id="ARBA00022553"/>
    </source>
</evidence>
<comment type="catalytic activity">
    <reaction evidence="1">
        <text>ATP + protein L-histidine = ADP + protein N-phospho-L-histidine.</text>
        <dbReference type="EC" id="2.7.13.3"/>
    </reaction>
</comment>
<keyword evidence="4" id="KW-0597">Phosphoprotein</keyword>
<evidence type="ECO:0000256" key="7">
    <source>
        <dbReference type="ARBA" id="ARBA00023136"/>
    </source>
</evidence>
<keyword evidence="6" id="KW-0418">Kinase</keyword>
<sequence>MSRQTSSKIFWEINESLDTKNINGLSTVEVLIMTQESIAREIWNARWQGIESISFEGNVYLLDKQGGMIYNNYDLDSDTRLDEDKNTEVSDFFKDDYSDAPFFQKIKADKSKHKGTGGNGLVRISTSGYVNYNRKGKEYIGAYSKIASLGWILIVDGQKEDILAPAKKIRRKMYYITALAIFIVTIIAVLISKYMTNPINQTVEFAKKIANGDLAIKGLTVNSNDEIGTLVEHLNNMRSNLERSVNNMKNLLNNAGQGFLSFGEDLKVDKEYSVECRNIFATDIENKSFPRLIFNQSKQQERIRENLKEIFSLINANQEEEIHKYIGLLPEELKINDKYIKLNYKVVSSN</sequence>
<evidence type="ECO:0000256" key="1">
    <source>
        <dbReference type="ARBA" id="ARBA00000085"/>
    </source>
</evidence>
<dbReference type="GO" id="GO:0005886">
    <property type="term" value="C:plasma membrane"/>
    <property type="evidence" value="ECO:0007669"/>
    <property type="project" value="TreeGrafter"/>
</dbReference>